<proteinExistence type="predicted"/>
<organism evidence="2 3">
    <name type="scientific">Ajellomyces capsulatus (strain G186AR / H82 / ATCC MYA-2454 / RMSCC 2432)</name>
    <name type="common">Darling's disease fungus</name>
    <name type="synonym">Histoplasma capsulatum</name>
    <dbReference type="NCBI Taxonomy" id="447093"/>
    <lineage>
        <taxon>Eukaryota</taxon>
        <taxon>Fungi</taxon>
        <taxon>Dikarya</taxon>
        <taxon>Ascomycota</taxon>
        <taxon>Pezizomycotina</taxon>
        <taxon>Eurotiomycetes</taxon>
        <taxon>Eurotiomycetidae</taxon>
        <taxon>Onygenales</taxon>
        <taxon>Ajellomycetaceae</taxon>
        <taxon>Histoplasma</taxon>
    </lineage>
</organism>
<evidence type="ECO:0000256" key="1">
    <source>
        <dbReference type="SAM" id="MobiDB-lite"/>
    </source>
</evidence>
<feature type="compositionally biased region" description="Polar residues" evidence="1">
    <location>
        <begin position="105"/>
        <end position="123"/>
    </location>
</feature>
<dbReference type="Proteomes" id="UP000001631">
    <property type="component" value="Unassembled WGS sequence"/>
</dbReference>
<dbReference type="GeneID" id="69041234"/>
<gene>
    <name evidence="2" type="ORF">HCBG_08218</name>
</gene>
<dbReference type="RefSeq" id="XP_045284573.1">
    <property type="nucleotide sequence ID" value="XM_045435267.1"/>
</dbReference>
<sequence length="123" mass="14336">MFEKRTWFLIRTRSFTSTVAFDMVSGRSINLGYCHPRHPSWRFGEHLCSKKKSGPHSINKDEHKACWVYRRKMWQVYCLALASAKSSTTTTNHHRRQPPPPAIRCTTNFYPQWTGSSPLSHPT</sequence>
<protein>
    <submittedName>
        <fullName evidence="2">Uncharacterized protein</fullName>
    </submittedName>
</protein>
<accession>C0NXM6</accession>
<dbReference type="HOGENOM" id="CLU_2014604_0_0_1"/>
<reference evidence="2" key="1">
    <citation type="submission" date="2009-02" db="EMBL/GenBank/DDBJ databases">
        <title>The Genome Sequence of Ajellomyces capsulatus strain G186AR.</title>
        <authorList>
            <consortium name="The Broad Institute Genome Sequencing Platform"/>
            <person name="Champion M."/>
            <person name="Cuomo C."/>
            <person name="Ma L.-J."/>
            <person name="Henn M.R."/>
            <person name="Sil A."/>
            <person name="Goldman B."/>
            <person name="Young S.K."/>
            <person name="Kodira C.D."/>
            <person name="Zeng Q."/>
            <person name="Koehrsen M."/>
            <person name="Alvarado L."/>
            <person name="Berlin A."/>
            <person name="Borenstein D."/>
            <person name="Chen Z."/>
            <person name="Engels R."/>
            <person name="Freedman E."/>
            <person name="Gellesch M."/>
            <person name="Goldberg J."/>
            <person name="Griggs A."/>
            <person name="Gujja S."/>
            <person name="Heiman D."/>
            <person name="Hepburn T."/>
            <person name="Howarth C."/>
            <person name="Jen D."/>
            <person name="Larson L."/>
            <person name="Lewis B."/>
            <person name="Mehta T."/>
            <person name="Park D."/>
            <person name="Pearson M."/>
            <person name="Roberts A."/>
            <person name="Saif S."/>
            <person name="Shea T."/>
            <person name="Shenoy N."/>
            <person name="Sisk P."/>
            <person name="Stolte C."/>
            <person name="Sykes S."/>
            <person name="Walk T."/>
            <person name="White J."/>
            <person name="Yandava C."/>
            <person name="Klein B."/>
            <person name="McEwen J.G."/>
            <person name="Puccia R."/>
            <person name="Goldman G.H."/>
            <person name="Felipe M.S."/>
            <person name="Nino-Vega G."/>
            <person name="San-Blas G."/>
            <person name="Taylor J."/>
            <person name="Mendoza L."/>
            <person name="Galagan J."/>
            <person name="Nusbaum C."/>
            <person name="Birren B."/>
        </authorList>
    </citation>
    <scope>NUCLEOTIDE SEQUENCE</scope>
    <source>
        <strain evidence="2">G186AR</strain>
    </source>
</reference>
<evidence type="ECO:0000313" key="3">
    <source>
        <dbReference type="Proteomes" id="UP000001631"/>
    </source>
</evidence>
<dbReference type="EMBL" id="GG663375">
    <property type="protein sequence ID" value="EEH04092.1"/>
    <property type="molecule type" value="Genomic_DNA"/>
</dbReference>
<evidence type="ECO:0000313" key="2">
    <source>
        <dbReference type="EMBL" id="EEH04092.1"/>
    </source>
</evidence>
<dbReference type="AlphaFoldDB" id="C0NXM6"/>
<feature type="region of interest" description="Disordered" evidence="1">
    <location>
        <begin position="86"/>
        <end position="123"/>
    </location>
</feature>
<keyword evidence="3" id="KW-1185">Reference proteome</keyword>
<dbReference type="InParanoid" id="C0NXM6"/>
<name>C0NXM6_AJECG</name>